<evidence type="ECO:0000256" key="1">
    <source>
        <dbReference type="SAM" id="Phobius"/>
    </source>
</evidence>
<keyword evidence="3" id="KW-1185">Reference proteome</keyword>
<feature type="transmembrane region" description="Helical" evidence="1">
    <location>
        <begin position="32"/>
        <end position="50"/>
    </location>
</feature>
<dbReference type="EMBL" id="JBHSDR010000006">
    <property type="protein sequence ID" value="MFC4295253.1"/>
    <property type="molecule type" value="Genomic_DNA"/>
</dbReference>
<feature type="transmembrane region" description="Helical" evidence="1">
    <location>
        <begin position="129"/>
        <end position="147"/>
    </location>
</feature>
<feature type="transmembrane region" description="Helical" evidence="1">
    <location>
        <begin position="159"/>
        <end position="180"/>
    </location>
</feature>
<name>A0ABV8RQ44_9SPHN</name>
<proteinExistence type="predicted"/>
<evidence type="ECO:0000313" key="3">
    <source>
        <dbReference type="Proteomes" id="UP001595828"/>
    </source>
</evidence>
<organism evidence="2 3">
    <name type="scientific">Novosphingobium tardum</name>
    <dbReference type="NCBI Taxonomy" id="1538021"/>
    <lineage>
        <taxon>Bacteria</taxon>
        <taxon>Pseudomonadati</taxon>
        <taxon>Pseudomonadota</taxon>
        <taxon>Alphaproteobacteria</taxon>
        <taxon>Sphingomonadales</taxon>
        <taxon>Sphingomonadaceae</taxon>
        <taxon>Novosphingobium</taxon>
    </lineage>
</organism>
<keyword evidence="1" id="KW-0812">Transmembrane</keyword>
<reference evidence="3" key="1">
    <citation type="journal article" date="2019" name="Int. J. Syst. Evol. Microbiol.">
        <title>The Global Catalogue of Microorganisms (GCM) 10K type strain sequencing project: providing services to taxonomists for standard genome sequencing and annotation.</title>
        <authorList>
            <consortium name="The Broad Institute Genomics Platform"/>
            <consortium name="The Broad Institute Genome Sequencing Center for Infectious Disease"/>
            <person name="Wu L."/>
            <person name="Ma J."/>
        </authorList>
    </citation>
    <scope>NUCLEOTIDE SEQUENCE [LARGE SCALE GENOMIC DNA]</scope>
    <source>
        <strain evidence="3">CGMCC 1.12989</strain>
    </source>
</reference>
<feature type="transmembrane region" description="Helical" evidence="1">
    <location>
        <begin position="99"/>
        <end position="117"/>
    </location>
</feature>
<comment type="caution">
    <text evidence="2">The sequence shown here is derived from an EMBL/GenBank/DDBJ whole genome shotgun (WGS) entry which is preliminary data.</text>
</comment>
<keyword evidence="1" id="KW-1133">Transmembrane helix</keyword>
<protein>
    <submittedName>
        <fullName evidence="2">Rod shape-determining protein MreD</fullName>
    </submittedName>
</protein>
<evidence type="ECO:0000313" key="2">
    <source>
        <dbReference type="EMBL" id="MFC4295253.1"/>
    </source>
</evidence>
<dbReference type="Proteomes" id="UP001595828">
    <property type="component" value="Unassembled WGS sequence"/>
</dbReference>
<keyword evidence="1" id="KW-0472">Membrane</keyword>
<accession>A0ABV8RQ44</accession>
<sequence length="193" mass="21267">MKALRPATLTRGVQDRVGGRFRKRINRAPSPLLAAVVPWVSVMLLSMSPYSPMFTSSPLLPPLGFMALLGWRMLRPGMLPIWAGFPLGAWDDLFSGQPFGSAILLWSGAMILMEFVDVRVPWRGFFQDWLVASGLIIAYLVLSLAFANMTGGSSPLRTIAPQLVLSIVAHPIVTRLVAMLDRLRLVPIRTVGR</sequence>
<gene>
    <name evidence="2" type="ORF">ACFO0A_09305</name>
</gene>
<dbReference type="RefSeq" id="WP_379538735.1">
    <property type="nucleotide sequence ID" value="NZ_JBHSDR010000006.1"/>
</dbReference>